<reference evidence="2" key="1">
    <citation type="submission" date="2023-07" db="EMBL/GenBank/DDBJ databases">
        <title>Genomic Encyclopedia of Type Strains, Phase IV (KMG-IV): sequencing the most valuable type-strain genomes for metagenomic binning, comparative biology and taxonomic classification.</title>
        <authorList>
            <person name="Goeker M."/>
        </authorList>
    </citation>
    <scope>NUCLEOTIDE SEQUENCE</scope>
    <source>
        <strain evidence="2">DSM 24202</strain>
    </source>
</reference>
<comment type="caution">
    <text evidence="2">The sequence shown here is derived from an EMBL/GenBank/DDBJ whole genome shotgun (WGS) entry which is preliminary data.</text>
</comment>
<dbReference type="Pfam" id="PF13470">
    <property type="entry name" value="PIN_3"/>
    <property type="match status" value="1"/>
</dbReference>
<organism evidence="2 3">
    <name type="scientific">Oligosphaera ethanolica</name>
    <dbReference type="NCBI Taxonomy" id="760260"/>
    <lineage>
        <taxon>Bacteria</taxon>
        <taxon>Pseudomonadati</taxon>
        <taxon>Lentisphaerota</taxon>
        <taxon>Oligosphaeria</taxon>
        <taxon>Oligosphaerales</taxon>
        <taxon>Oligosphaeraceae</taxon>
        <taxon>Oligosphaera</taxon>
    </lineage>
</organism>
<dbReference type="Proteomes" id="UP001238163">
    <property type="component" value="Unassembled WGS sequence"/>
</dbReference>
<gene>
    <name evidence="2" type="ORF">J3R75_002439</name>
</gene>
<dbReference type="AlphaFoldDB" id="A0AAE3VGV0"/>
<dbReference type="Gene3D" id="3.40.50.1010">
    <property type="entry name" value="5'-nuclease"/>
    <property type="match status" value="1"/>
</dbReference>
<dbReference type="InterPro" id="IPR029060">
    <property type="entry name" value="PIN-like_dom_sf"/>
</dbReference>
<proteinExistence type="predicted"/>
<dbReference type="InterPro" id="IPR002716">
    <property type="entry name" value="PIN_dom"/>
</dbReference>
<dbReference type="CDD" id="cd09854">
    <property type="entry name" value="PIN_VapC-like"/>
    <property type="match status" value="1"/>
</dbReference>
<dbReference type="SUPFAM" id="SSF88723">
    <property type="entry name" value="PIN domain-like"/>
    <property type="match status" value="1"/>
</dbReference>
<accession>A0AAE3VGV0</accession>
<protein>
    <submittedName>
        <fullName evidence="2">Nucleic acid-binding protein</fullName>
    </submittedName>
</protein>
<feature type="domain" description="PIN" evidence="1">
    <location>
        <begin position="2"/>
        <end position="116"/>
    </location>
</feature>
<name>A0AAE3VGV0_9BACT</name>
<evidence type="ECO:0000313" key="2">
    <source>
        <dbReference type="EMBL" id="MDQ0290332.1"/>
    </source>
</evidence>
<evidence type="ECO:0000313" key="3">
    <source>
        <dbReference type="Proteomes" id="UP001238163"/>
    </source>
</evidence>
<keyword evidence="3" id="KW-1185">Reference proteome</keyword>
<evidence type="ECO:0000259" key="1">
    <source>
        <dbReference type="Pfam" id="PF13470"/>
    </source>
</evidence>
<dbReference type="RefSeq" id="WP_307261790.1">
    <property type="nucleotide sequence ID" value="NZ_JAUSVL010000001.1"/>
</dbReference>
<dbReference type="EMBL" id="JAUSVL010000001">
    <property type="protein sequence ID" value="MDQ0290332.1"/>
    <property type="molecule type" value="Genomic_DNA"/>
</dbReference>
<sequence length="135" mass="14945">MKLFIDTNVVIDVIASREPFFSASQEILSLCEEGGVEGTMSALTLCTIAYVLRKHLSPQTMRQKLGELRTVLKPVELNAAILDQAIASQIGDFEDAVQFYSAVRCEADYIITRNVKHFLKANTPVLSPIGFLALR</sequence>